<dbReference type="PROSITE" id="PS00019">
    <property type="entry name" value="ACTININ_1"/>
    <property type="match status" value="1"/>
</dbReference>
<dbReference type="InterPro" id="IPR001589">
    <property type="entry name" value="Actinin_actin-bd_CS"/>
</dbReference>
<comment type="caution">
    <text evidence="4">The sequence shown here is derived from an EMBL/GenBank/DDBJ whole genome shotgun (WGS) entry which is preliminary data.</text>
</comment>
<dbReference type="CDD" id="cd21219">
    <property type="entry name" value="CH_PLS_FIM_rpt3"/>
    <property type="match status" value="1"/>
</dbReference>
<keyword evidence="1" id="KW-0677">Repeat</keyword>
<protein>
    <submittedName>
        <fullName evidence="4">Actin binding protein</fullName>
    </submittedName>
</protein>
<dbReference type="PROSITE" id="PS50021">
    <property type="entry name" value="CH"/>
    <property type="match status" value="4"/>
</dbReference>
<dbReference type="PROSITE" id="PS00020">
    <property type="entry name" value="ACTININ_2"/>
    <property type="match status" value="1"/>
</dbReference>
<dbReference type="Pfam" id="PF00307">
    <property type="entry name" value="CH"/>
    <property type="match status" value="4"/>
</dbReference>
<sequence length="532" mass="59563">MATSTTGHPHLTVVQGTVSGVHAYSQEEKTAFVEYLNLRLAGDPDLASLLPIPSDGEELFRVVGNGILLCKLVNNTKPGTIEERFINKKPRLSVFEIHENLNLALNSAKAIGCSLINIGAVDMIEGRPHLVLALIWQLMRLGMTSKINLVDHPELFRLLEEGESLDTFRKQPPEAILMRWFNYHLRKANHPATHAVTNFSSDVKDSINYTVLLHQIAPQHCDLSGLDEPNLEARATKVLDDSLKLGCHRIIMPRDICSGNSKLNTTLVAELFNAWPALEPPEDLSKLQVVIDDENSAESREERAFRNWINNLGIEGNINNLFTDLQDGLILLQVIDRLRPGKINWSRVNRTPKLIFKKHENTNYAVQMAQELGCRVVGFDGRNITEGNKLYTLALTWQLMRFHVLNFLKEMSASSGGGREITEQVLVEMMNNKLSAAGKQTRIRDLHDPSLQTAFPLLDLVAAVEPRAIDESLIRRSDPLTAEDKTFNAKYAIAAARKIGCAIFCVHEDITQGKDKLIMTFIAQCLSVQNHH</sequence>
<dbReference type="EMBL" id="JAPMOS010000025">
    <property type="protein sequence ID" value="KAJ4458773.1"/>
    <property type="molecule type" value="Genomic_DNA"/>
</dbReference>
<feature type="domain" description="Calponin-homology (CH)" evidence="3">
    <location>
        <begin position="420"/>
        <end position="530"/>
    </location>
</feature>
<evidence type="ECO:0000313" key="4">
    <source>
        <dbReference type="EMBL" id="KAJ4458773.1"/>
    </source>
</evidence>
<dbReference type="InterPro" id="IPR036872">
    <property type="entry name" value="CH_dom_sf"/>
</dbReference>
<reference evidence="4" key="1">
    <citation type="journal article" date="2022" name="bioRxiv">
        <title>Genomics of Preaxostyla Flagellates Illuminates Evolutionary Transitions and the Path Towards Mitochondrial Loss.</title>
        <authorList>
            <person name="Novak L.V.F."/>
            <person name="Treitli S.C."/>
            <person name="Pyrih J."/>
            <person name="Halakuc P."/>
            <person name="Pipaliya S.V."/>
            <person name="Vacek V."/>
            <person name="Brzon O."/>
            <person name="Soukal P."/>
            <person name="Eme L."/>
            <person name="Dacks J.B."/>
            <person name="Karnkowska A."/>
            <person name="Elias M."/>
            <person name="Hampl V."/>
        </authorList>
    </citation>
    <scope>NUCLEOTIDE SEQUENCE</scope>
    <source>
        <strain evidence="4">RCP-MX</strain>
    </source>
</reference>
<evidence type="ECO:0000256" key="1">
    <source>
        <dbReference type="ARBA" id="ARBA00022737"/>
    </source>
</evidence>
<feature type="domain" description="Calponin-homology (CH)" evidence="3">
    <location>
        <begin position="171"/>
        <end position="276"/>
    </location>
</feature>
<dbReference type="PANTHER" id="PTHR19961:SF18">
    <property type="entry name" value="FI19014P1"/>
    <property type="match status" value="1"/>
</dbReference>
<gene>
    <name evidence="4" type="ORF">PAPYR_5280</name>
</gene>
<proteinExistence type="predicted"/>
<accession>A0ABQ8UHQ0</accession>
<name>A0ABQ8UHQ0_9EUKA</name>
<dbReference type="PANTHER" id="PTHR19961">
    <property type="entry name" value="FIMBRIN/PLASTIN"/>
    <property type="match status" value="1"/>
</dbReference>
<dbReference type="CDD" id="cd21220">
    <property type="entry name" value="CH_PLS_FIM_rpt4"/>
    <property type="match status" value="1"/>
</dbReference>
<keyword evidence="2" id="KW-0009">Actin-binding</keyword>
<keyword evidence="5" id="KW-1185">Reference proteome</keyword>
<dbReference type="Gene3D" id="1.10.418.10">
    <property type="entry name" value="Calponin-like domain"/>
    <property type="match status" value="4"/>
</dbReference>
<feature type="domain" description="Calponin-homology (CH)" evidence="3">
    <location>
        <begin position="299"/>
        <end position="404"/>
    </location>
</feature>
<evidence type="ECO:0000313" key="5">
    <source>
        <dbReference type="Proteomes" id="UP001141327"/>
    </source>
</evidence>
<dbReference type="InterPro" id="IPR001715">
    <property type="entry name" value="CH_dom"/>
</dbReference>
<dbReference type="InterPro" id="IPR039959">
    <property type="entry name" value="Fimbrin/Plastin"/>
</dbReference>
<feature type="domain" description="Calponin-homology (CH)" evidence="3">
    <location>
        <begin position="26"/>
        <end position="143"/>
    </location>
</feature>
<organism evidence="4 5">
    <name type="scientific">Paratrimastix pyriformis</name>
    <dbReference type="NCBI Taxonomy" id="342808"/>
    <lineage>
        <taxon>Eukaryota</taxon>
        <taxon>Metamonada</taxon>
        <taxon>Preaxostyla</taxon>
        <taxon>Paratrimastigidae</taxon>
        <taxon>Paratrimastix</taxon>
    </lineage>
</organism>
<dbReference type="Proteomes" id="UP001141327">
    <property type="component" value="Unassembled WGS sequence"/>
</dbReference>
<evidence type="ECO:0000256" key="2">
    <source>
        <dbReference type="ARBA" id="ARBA00023203"/>
    </source>
</evidence>
<evidence type="ECO:0000259" key="3">
    <source>
        <dbReference type="PROSITE" id="PS50021"/>
    </source>
</evidence>
<dbReference type="SMART" id="SM00033">
    <property type="entry name" value="CH"/>
    <property type="match status" value="4"/>
</dbReference>
<dbReference type="SUPFAM" id="SSF47576">
    <property type="entry name" value="Calponin-homology domain, CH-domain"/>
    <property type="match status" value="1"/>
</dbReference>